<dbReference type="PANTHER" id="PTHR43409:SF7">
    <property type="entry name" value="BLL1977 PROTEIN"/>
    <property type="match status" value="1"/>
</dbReference>
<reference evidence="9 10" key="1">
    <citation type="journal article" date="2016" name="Nat. Commun.">
        <title>Thousands of microbial genomes shed light on interconnected biogeochemical processes in an aquifer system.</title>
        <authorList>
            <person name="Anantharaman K."/>
            <person name="Brown C.T."/>
            <person name="Hug L.A."/>
            <person name="Sharon I."/>
            <person name="Castelle C.J."/>
            <person name="Probst A.J."/>
            <person name="Thomas B.C."/>
            <person name="Singh A."/>
            <person name="Wilkins M.J."/>
            <person name="Karaoz U."/>
            <person name="Brodie E.L."/>
            <person name="Williams K.H."/>
            <person name="Hubbard S.S."/>
            <person name="Banfield J.F."/>
        </authorList>
    </citation>
    <scope>NUCLEOTIDE SEQUENCE [LARGE SCALE GENOMIC DNA]</scope>
</reference>
<protein>
    <recommendedName>
        <fullName evidence="8">Radical SAM core domain-containing protein</fullName>
    </recommendedName>
</protein>
<dbReference type="Gene3D" id="3.80.30.20">
    <property type="entry name" value="tm_1862 like domain"/>
    <property type="match status" value="1"/>
</dbReference>
<evidence type="ECO:0000313" key="10">
    <source>
        <dbReference type="Proteomes" id="UP000176431"/>
    </source>
</evidence>
<sequence length="539" mass="61365">MRLALDEKKVCFITCPSAFNAYTGTAINAATQVYPYLPYQYLSAWLKKLNLGFKTSALDMGVEHNPWQILGNYLKRERPKYLGLSFTTPLYYEAKLIGMIAKDLLGPELVLVHGGVHASALWNESLTDSMCDVVVTGEGEVTFGEICQGKPFNEIQGIVYREDRGRKQLLNAEEILSLLHKGESCYDVQLGAVVSDQEPSLKKTFNRPFIKDAKKSLDDLPFPDMELYDIYKYKNPTIVAKGYPMQQVETSRGCPFTCNFCSAEDAYRVMSPGYVIELYKFLISHGIKEFRIIDDQFLTNVKRGKAIASAMLDAGIKVPWNMANGVRADRVDEEFLEMAARTGCYQIGAGYESGDQKALDSIQKSLDVDKSVTCMAMIKKYNIETVGFFMIATPADTEESMQKTINFAKKLMPDFAKVTVCIPFPDTRLYADYERKGLILSKKWDDYNIHKAIGVYKHPNGLTPKVIDKYYWKFYREFYFNPRYVWWKGLKSLRDGTWIRNLNLGRKVFLAKLMPDDPKKWITKASPNPLEAGTPQILK</sequence>
<dbReference type="SFLD" id="SFLDG01082">
    <property type="entry name" value="B12-binding_domain_containing"/>
    <property type="match status" value="1"/>
</dbReference>
<dbReference type="SMART" id="SM00729">
    <property type="entry name" value="Elp3"/>
    <property type="match status" value="1"/>
</dbReference>
<evidence type="ECO:0000256" key="5">
    <source>
        <dbReference type="ARBA" id="ARBA00022723"/>
    </source>
</evidence>
<organism evidence="9 10">
    <name type="scientific">Candidatus Azambacteria bacterium RIFCSPHIGHO2_01_FULL_40_24</name>
    <dbReference type="NCBI Taxonomy" id="1797301"/>
    <lineage>
        <taxon>Bacteria</taxon>
        <taxon>Candidatus Azamiibacteriota</taxon>
    </lineage>
</organism>
<dbReference type="SUPFAM" id="SSF102114">
    <property type="entry name" value="Radical SAM enzymes"/>
    <property type="match status" value="1"/>
</dbReference>
<evidence type="ECO:0000313" key="9">
    <source>
        <dbReference type="EMBL" id="OGD25337.1"/>
    </source>
</evidence>
<dbReference type="SFLD" id="SFLDG01123">
    <property type="entry name" value="methyltransferase_(Class_B)"/>
    <property type="match status" value="1"/>
</dbReference>
<evidence type="ECO:0000256" key="1">
    <source>
        <dbReference type="ARBA" id="ARBA00001966"/>
    </source>
</evidence>
<dbReference type="InterPro" id="IPR006638">
    <property type="entry name" value="Elp3/MiaA/NifB-like_rSAM"/>
</dbReference>
<dbReference type="SFLD" id="SFLDS00029">
    <property type="entry name" value="Radical_SAM"/>
    <property type="match status" value="1"/>
</dbReference>
<evidence type="ECO:0000259" key="8">
    <source>
        <dbReference type="PROSITE" id="PS51918"/>
    </source>
</evidence>
<dbReference type="PROSITE" id="PS51918">
    <property type="entry name" value="RADICAL_SAM"/>
    <property type="match status" value="1"/>
</dbReference>
<dbReference type="Proteomes" id="UP000176431">
    <property type="component" value="Unassembled WGS sequence"/>
</dbReference>
<dbReference type="InterPro" id="IPR058240">
    <property type="entry name" value="rSAM_sf"/>
</dbReference>
<dbReference type="InterPro" id="IPR034466">
    <property type="entry name" value="Methyltransferase_Class_B"/>
</dbReference>
<keyword evidence="7" id="KW-0411">Iron-sulfur</keyword>
<proteinExistence type="predicted"/>
<dbReference type="Pfam" id="PF04055">
    <property type="entry name" value="Radical_SAM"/>
    <property type="match status" value="1"/>
</dbReference>
<comment type="cofactor">
    <cofactor evidence="1">
        <name>[4Fe-4S] cluster</name>
        <dbReference type="ChEBI" id="CHEBI:49883"/>
    </cofactor>
</comment>
<dbReference type="Gene3D" id="3.40.50.280">
    <property type="entry name" value="Cobalamin-binding domain"/>
    <property type="match status" value="1"/>
</dbReference>
<feature type="domain" description="Radical SAM core" evidence="8">
    <location>
        <begin position="240"/>
        <end position="460"/>
    </location>
</feature>
<dbReference type="GO" id="GO:0046872">
    <property type="term" value="F:metal ion binding"/>
    <property type="evidence" value="ECO:0007669"/>
    <property type="project" value="UniProtKB-KW"/>
</dbReference>
<dbReference type="GO" id="GO:0005829">
    <property type="term" value="C:cytosol"/>
    <property type="evidence" value="ECO:0007669"/>
    <property type="project" value="TreeGrafter"/>
</dbReference>
<comment type="caution">
    <text evidence="9">The sequence shown here is derived from an EMBL/GenBank/DDBJ whole genome shotgun (WGS) entry which is preliminary data.</text>
</comment>
<evidence type="ECO:0000256" key="4">
    <source>
        <dbReference type="ARBA" id="ARBA00022691"/>
    </source>
</evidence>
<dbReference type="InterPro" id="IPR007197">
    <property type="entry name" value="rSAM"/>
</dbReference>
<dbReference type="InterPro" id="IPR023404">
    <property type="entry name" value="rSAM_horseshoe"/>
</dbReference>
<evidence type="ECO:0000256" key="3">
    <source>
        <dbReference type="ARBA" id="ARBA00022679"/>
    </source>
</evidence>
<evidence type="ECO:0000256" key="2">
    <source>
        <dbReference type="ARBA" id="ARBA00022603"/>
    </source>
</evidence>
<dbReference type="PANTHER" id="PTHR43409">
    <property type="entry name" value="ANAEROBIC MAGNESIUM-PROTOPORPHYRIN IX MONOMETHYL ESTER CYCLASE-RELATED"/>
    <property type="match status" value="1"/>
</dbReference>
<keyword evidence="3" id="KW-0808">Transferase</keyword>
<keyword evidence="4" id="KW-0949">S-adenosyl-L-methionine</keyword>
<accession>A0A1F5B3Z5</accession>
<dbReference type="InterPro" id="IPR051198">
    <property type="entry name" value="BchE-like"/>
</dbReference>
<keyword evidence="2" id="KW-0489">Methyltransferase</keyword>
<name>A0A1F5B3Z5_9BACT</name>
<keyword evidence="6" id="KW-0408">Iron</keyword>
<dbReference type="AlphaFoldDB" id="A0A1F5B3Z5"/>
<gene>
    <name evidence="9" type="ORF">A2819_00455</name>
</gene>
<keyword evidence="5" id="KW-0479">Metal-binding</keyword>
<dbReference type="GO" id="GO:0051539">
    <property type="term" value="F:4 iron, 4 sulfur cluster binding"/>
    <property type="evidence" value="ECO:0007669"/>
    <property type="project" value="UniProtKB-KW"/>
</dbReference>
<evidence type="ECO:0000256" key="7">
    <source>
        <dbReference type="ARBA" id="ARBA00023014"/>
    </source>
</evidence>
<evidence type="ECO:0000256" key="6">
    <source>
        <dbReference type="ARBA" id="ARBA00023004"/>
    </source>
</evidence>
<dbReference type="GO" id="GO:0003824">
    <property type="term" value="F:catalytic activity"/>
    <property type="evidence" value="ECO:0007669"/>
    <property type="project" value="InterPro"/>
</dbReference>
<dbReference type="EMBL" id="MEYK01000015">
    <property type="protein sequence ID" value="OGD25337.1"/>
    <property type="molecule type" value="Genomic_DNA"/>
</dbReference>